<evidence type="ECO:0000256" key="1">
    <source>
        <dbReference type="ARBA" id="ARBA00001946"/>
    </source>
</evidence>
<dbReference type="FunFam" id="3.40.1180.10:FF:000001">
    <property type="entry name" value="(2E,6E)-farnesyl-diphosphate-specific ditrans,polycis-undecaprenyl-diphosphate synthase"/>
    <property type="match status" value="1"/>
</dbReference>
<dbReference type="EC" id="2.5.1.-" evidence="3"/>
<dbReference type="InterPro" id="IPR018520">
    <property type="entry name" value="UPP_synth-like_CS"/>
</dbReference>
<dbReference type="InterPro" id="IPR036424">
    <property type="entry name" value="UPP_synth-like_sf"/>
</dbReference>
<reference evidence="4 5" key="1">
    <citation type="submission" date="2022-07" db="EMBL/GenBank/DDBJ databases">
        <title>Genome-wide signatures of adaptation to extreme environments.</title>
        <authorList>
            <person name="Cho C.H."/>
            <person name="Yoon H.S."/>
        </authorList>
    </citation>
    <scope>NUCLEOTIDE SEQUENCE [LARGE SCALE GENOMIC DNA]</scope>
    <source>
        <strain evidence="4 5">108.79 E11</strain>
    </source>
</reference>
<dbReference type="Gene3D" id="3.40.1180.10">
    <property type="entry name" value="Decaprenyl diphosphate synthase-like"/>
    <property type="match status" value="1"/>
</dbReference>
<organism evidence="4 5">
    <name type="scientific">Galdieria yellowstonensis</name>
    <dbReference type="NCBI Taxonomy" id="3028027"/>
    <lineage>
        <taxon>Eukaryota</taxon>
        <taxon>Rhodophyta</taxon>
        <taxon>Bangiophyceae</taxon>
        <taxon>Galdieriales</taxon>
        <taxon>Galdieriaceae</taxon>
        <taxon>Galdieria</taxon>
    </lineage>
</organism>
<evidence type="ECO:0000313" key="5">
    <source>
        <dbReference type="Proteomes" id="UP001300502"/>
    </source>
</evidence>
<keyword evidence="2 3" id="KW-0808">Transferase</keyword>
<dbReference type="Proteomes" id="UP001300502">
    <property type="component" value="Unassembled WGS sequence"/>
</dbReference>
<dbReference type="NCBIfam" id="TIGR00055">
    <property type="entry name" value="uppS"/>
    <property type="match status" value="1"/>
</dbReference>
<dbReference type="InterPro" id="IPR001441">
    <property type="entry name" value="UPP_synth-like"/>
</dbReference>
<dbReference type="HAMAP" id="MF_01139">
    <property type="entry name" value="ISPT"/>
    <property type="match status" value="1"/>
</dbReference>
<dbReference type="GO" id="GO:0016094">
    <property type="term" value="P:polyprenol biosynthetic process"/>
    <property type="evidence" value="ECO:0007669"/>
    <property type="project" value="TreeGrafter"/>
</dbReference>
<dbReference type="AlphaFoldDB" id="A0AAV9IHG0"/>
<gene>
    <name evidence="4" type="ORF">GAYE_SCF26G4567</name>
</gene>
<dbReference type="PROSITE" id="PS01066">
    <property type="entry name" value="UPP_SYNTHASE"/>
    <property type="match status" value="1"/>
</dbReference>
<keyword evidence="5" id="KW-1185">Reference proteome</keyword>
<dbReference type="PANTHER" id="PTHR10291">
    <property type="entry name" value="DEHYDRODOLICHYL DIPHOSPHATE SYNTHASE FAMILY MEMBER"/>
    <property type="match status" value="1"/>
</dbReference>
<dbReference type="CDD" id="cd00475">
    <property type="entry name" value="Cis_IPPS"/>
    <property type="match status" value="1"/>
</dbReference>
<dbReference type="Pfam" id="PF01255">
    <property type="entry name" value="Prenyltransf"/>
    <property type="match status" value="1"/>
</dbReference>
<evidence type="ECO:0000256" key="3">
    <source>
        <dbReference type="RuleBase" id="RU363018"/>
    </source>
</evidence>
<proteinExistence type="inferred from homology"/>
<comment type="caution">
    <text evidence="4">The sequence shown here is derived from an EMBL/GenBank/DDBJ whole genome shotgun (WGS) entry which is preliminary data.</text>
</comment>
<dbReference type="GO" id="GO:0045547">
    <property type="term" value="F:ditrans,polycis-polyprenyl diphosphate synthase [(2E,6E)-farnesyl diphosphate specific] activity"/>
    <property type="evidence" value="ECO:0007669"/>
    <property type="project" value="TreeGrafter"/>
</dbReference>
<evidence type="ECO:0000313" key="4">
    <source>
        <dbReference type="EMBL" id="KAK4526651.1"/>
    </source>
</evidence>
<protein>
    <recommendedName>
        <fullName evidence="3">Alkyl transferase</fullName>
        <ecNumber evidence="3">2.5.1.-</ecNumber>
    </recommendedName>
</protein>
<evidence type="ECO:0000256" key="2">
    <source>
        <dbReference type="ARBA" id="ARBA00022679"/>
    </source>
</evidence>
<sequence>MRDTNFCRVNFHSSFGCGWILLNLQWKPGYSFCLTRRAPHFLCSSYSYRPLLDSWKLGFVAVKLFSRARRWAHLPQNELKKQFCIFSVVSFEGMEKAPATDDPKLTEWHKSPKRSLPPLLDPQKLPKHIAVIMDGNGRWGLHHFSCRTRGHRAGVDALEELIDCCVHWQIPLLTVFAFSCENWKRPSEEVDFLFLLFSEMVSHKLQRLLEENIRIRFVGNMEDLPPSLQQDIIEVEELSRANSSLELTIALNYSGRQDIVNIARRMLRDAEQGLLHSSQVDEKLFQQYMQQYSIADPDLLIRTGGEKRLSNFMLWQVAYTELYMTDTLWPDFTWKHLYEACLHYQSRKRKYGGLLGSPT</sequence>
<dbReference type="EMBL" id="JANCYU010000042">
    <property type="protein sequence ID" value="KAK4526651.1"/>
    <property type="molecule type" value="Genomic_DNA"/>
</dbReference>
<accession>A0AAV9IHG0</accession>
<dbReference type="PANTHER" id="PTHR10291:SF0">
    <property type="entry name" value="DEHYDRODOLICHYL DIPHOSPHATE SYNTHASE 2"/>
    <property type="match status" value="1"/>
</dbReference>
<comment type="similarity">
    <text evidence="3">Belongs to the UPP synthase family.</text>
</comment>
<name>A0AAV9IHG0_9RHOD</name>
<dbReference type="SUPFAM" id="SSF64005">
    <property type="entry name" value="Undecaprenyl diphosphate synthase"/>
    <property type="match status" value="1"/>
</dbReference>
<comment type="cofactor">
    <cofactor evidence="1">
        <name>Mg(2+)</name>
        <dbReference type="ChEBI" id="CHEBI:18420"/>
    </cofactor>
</comment>